<keyword evidence="2" id="KW-0808">Transferase</keyword>
<feature type="chain" id="PRO_5002081765" evidence="1">
    <location>
        <begin position="28"/>
        <end position="121"/>
    </location>
</feature>
<dbReference type="AlphaFoldDB" id="A0A0B3SUL8"/>
<keyword evidence="3" id="KW-1185">Reference proteome</keyword>
<evidence type="ECO:0000313" key="3">
    <source>
        <dbReference type="Proteomes" id="UP000030960"/>
    </source>
</evidence>
<gene>
    <name evidence="2" type="ORF">OA50_01378</name>
</gene>
<proteinExistence type="predicted"/>
<reference evidence="2 3" key="1">
    <citation type="submission" date="2014-10" db="EMBL/GenBank/DDBJ databases">
        <title>Genome sequence of Ponticoccus sp. strain UMTAT08 isolated from clonal culture of toxic dinoflagellate Alexandrium tamiyavanichii.</title>
        <authorList>
            <person name="Gan H.Y."/>
            <person name="Muhd D.-D."/>
            <person name="Mohd Noor M.E."/>
            <person name="Yeong Y.S."/>
            <person name="Usup G."/>
        </authorList>
    </citation>
    <scope>NUCLEOTIDE SEQUENCE [LARGE SCALE GENOMIC DNA]</scope>
    <source>
        <strain evidence="2 3">UMTAT08</strain>
    </source>
</reference>
<evidence type="ECO:0000256" key="1">
    <source>
        <dbReference type="SAM" id="SignalP"/>
    </source>
</evidence>
<sequence>MRGDRVSGKRPAYLAAAAILLPLMAQADTVRCTATTQCRGDALNMCAPSALRIDLARGPGDARLWINGQGPYPATRADLAAEVWRIDLWGGDHRIELGPGEAFLYRGNRGKRFSGTCEVTG</sequence>
<feature type="signal peptide" evidence="1">
    <location>
        <begin position="1"/>
        <end position="27"/>
    </location>
</feature>
<dbReference type="STRING" id="561184.SAMN05216376_101456"/>
<comment type="caution">
    <text evidence="2">The sequence shown here is derived from an EMBL/GenBank/DDBJ whole genome shotgun (WGS) entry which is preliminary data.</text>
</comment>
<dbReference type="GO" id="GO:0008661">
    <property type="term" value="F:1-deoxy-D-xylulose-5-phosphate synthase activity"/>
    <property type="evidence" value="ECO:0007669"/>
    <property type="project" value="UniProtKB-EC"/>
</dbReference>
<accession>A0A0B3SUL8</accession>
<dbReference type="Proteomes" id="UP000030960">
    <property type="component" value="Unassembled WGS sequence"/>
</dbReference>
<name>A0A0B3SUL8_9RHOB</name>
<dbReference type="EMBL" id="JSUQ01000004">
    <property type="protein sequence ID" value="KHQ54149.1"/>
    <property type="molecule type" value="Genomic_DNA"/>
</dbReference>
<organism evidence="2 3">
    <name type="scientific">Mameliella alba</name>
    <dbReference type="NCBI Taxonomy" id="561184"/>
    <lineage>
        <taxon>Bacteria</taxon>
        <taxon>Pseudomonadati</taxon>
        <taxon>Pseudomonadota</taxon>
        <taxon>Alphaproteobacteria</taxon>
        <taxon>Rhodobacterales</taxon>
        <taxon>Roseobacteraceae</taxon>
        <taxon>Mameliella</taxon>
    </lineage>
</organism>
<evidence type="ECO:0000313" key="2">
    <source>
        <dbReference type="EMBL" id="KHQ54149.1"/>
    </source>
</evidence>
<protein>
    <submittedName>
        <fullName evidence="2">1-deoxy-D-xylulose-5-phosphate synthase</fullName>
        <ecNumber evidence="2">2.2.1.7</ecNumber>
    </submittedName>
</protein>
<dbReference type="EC" id="2.2.1.7" evidence="2"/>
<keyword evidence="1" id="KW-0732">Signal</keyword>